<gene>
    <name evidence="1" type="ORF">EUTSA_v10028292mg</name>
</gene>
<accession>V4NKE8</accession>
<dbReference type="KEGG" id="eus:EUTSA_v10028292mg"/>
<evidence type="ECO:0000313" key="1">
    <source>
        <dbReference type="EMBL" id="ESQ46851.1"/>
    </source>
</evidence>
<dbReference type="InterPro" id="IPR006462">
    <property type="entry name" value="MS5"/>
</dbReference>
<name>V4NKE8_EUTSA</name>
<dbReference type="AlphaFoldDB" id="V4NKE8"/>
<protein>
    <submittedName>
        <fullName evidence="1">Uncharacterized protein</fullName>
    </submittedName>
</protein>
<dbReference type="Proteomes" id="UP000030689">
    <property type="component" value="Unassembled WGS sequence"/>
</dbReference>
<sequence length="97" mass="11137">LKKSEVQDNDWIRLYVELAVATTKRNSMDIPDLSNLEILEVAVESIQDWPSVGLGNVFCDAIFYIRYKDGCNVDRNVDRIAMVRRICDERKGCLSLL</sequence>
<reference evidence="1 2" key="1">
    <citation type="journal article" date="2013" name="Front. Plant Sci.">
        <title>The Reference Genome of the Halophytic Plant Eutrema salsugineum.</title>
        <authorList>
            <person name="Yang R."/>
            <person name="Jarvis D.E."/>
            <person name="Chen H."/>
            <person name="Beilstein M.A."/>
            <person name="Grimwood J."/>
            <person name="Jenkins J."/>
            <person name="Shu S."/>
            <person name="Prochnik S."/>
            <person name="Xin M."/>
            <person name="Ma C."/>
            <person name="Schmutz J."/>
            <person name="Wing R.A."/>
            <person name="Mitchell-Olds T."/>
            <person name="Schumaker K.S."/>
            <person name="Wang X."/>
        </authorList>
    </citation>
    <scope>NUCLEOTIDE SEQUENCE [LARGE SCALE GENOMIC DNA]</scope>
</reference>
<proteinExistence type="predicted"/>
<dbReference type="STRING" id="72664.V4NKE8"/>
<keyword evidence="2" id="KW-1185">Reference proteome</keyword>
<dbReference type="EMBL" id="KI517416">
    <property type="protein sequence ID" value="ESQ46851.1"/>
    <property type="molecule type" value="Genomic_DNA"/>
</dbReference>
<evidence type="ECO:0000313" key="2">
    <source>
        <dbReference type="Proteomes" id="UP000030689"/>
    </source>
</evidence>
<dbReference type="Pfam" id="PF04776">
    <property type="entry name" value="protein_MS5"/>
    <property type="match status" value="1"/>
</dbReference>
<feature type="non-terminal residue" evidence="1">
    <location>
        <position position="97"/>
    </location>
</feature>
<feature type="non-terminal residue" evidence="1">
    <location>
        <position position="1"/>
    </location>
</feature>
<organism evidence="1 2">
    <name type="scientific">Eutrema salsugineum</name>
    <name type="common">Saltwater cress</name>
    <name type="synonym">Sisymbrium salsugineum</name>
    <dbReference type="NCBI Taxonomy" id="72664"/>
    <lineage>
        <taxon>Eukaryota</taxon>
        <taxon>Viridiplantae</taxon>
        <taxon>Streptophyta</taxon>
        <taxon>Embryophyta</taxon>
        <taxon>Tracheophyta</taxon>
        <taxon>Spermatophyta</taxon>
        <taxon>Magnoliopsida</taxon>
        <taxon>eudicotyledons</taxon>
        <taxon>Gunneridae</taxon>
        <taxon>Pentapetalae</taxon>
        <taxon>rosids</taxon>
        <taxon>malvids</taxon>
        <taxon>Brassicales</taxon>
        <taxon>Brassicaceae</taxon>
        <taxon>Eutremeae</taxon>
        <taxon>Eutrema</taxon>
    </lineage>
</organism>
<dbReference type="OMA" id="NTEQRFY"/>